<evidence type="ECO:0000313" key="5">
    <source>
        <dbReference type="Proteomes" id="UP000245430"/>
    </source>
</evidence>
<dbReference type="Proteomes" id="UP000245430">
    <property type="component" value="Unassembled WGS sequence"/>
</dbReference>
<dbReference type="PANTHER" id="PTHR23403">
    <property type="entry name" value="TREHALASE"/>
    <property type="match status" value="1"/>
</dbReference>
<dbReference type="Gene3D" id="2.70.98.50">
    <property type="entry name" value="putative glycoside hydrolase family protein from bacillus halodurans"/>
    <property type="match status" value="1"/>
</dbReference>
<dbReference type="Pfam" id="PF21152">
    <property type="entry name" value="YgjK_N"/>
    <property type="match status" value="1"/>
</dbReference>
<evidence type="ECO:0000259" key="2">
    <source>
        <dbReference type="Pfam" id="PF21152"/>
    </source>
</evidence>
<evidence type="ECO:0000313" key="4">
    <source>
        <dbReference type="EMBL" id="PWK18270.1"/>
    </source>
</evidence>
<dbReference type="GO" id="GO:0005993">
    <property type="term" value="P:trehalose catabolic process"/>
    <property type="evidence" value="ECO:0007669"/>
    <property type="project" value="TreeGrafter"/>
</dbReference>
<evidence type="ECO:0000259" key="3">
    <source>
        <dbReference type="Pfam" id="PF22422"/>
    </source>
</evidence>
<dbReference type="InterPro" id="IPR008928">
    <property type="entry name" value="6-hairpin_glycosidase_sf"/>
</dbReference>
<reference evidence="4 5" key="1">
    <citation type="submission" date="2018-05" db="EMBL/GenBank/DDBJ databases">
        <title>Genomic Encyclopedia of Archaeal and Bacterial Type Strains, Phase II (KMG-II): from individual species to whole genera.</title>
        <authorList>
            <person name="Goeker M."/>
        </authorList>
    </citation>
    <scope>NUCLEOTIDE SEQUENCE [LARGE SCALE GENOMIC DNA]</scope>
    <source>
        <strain evidence="4 5">DSM 22637</strain>
    </source>
</reference>
<keyword evidence="1" id="KW-0812">Transmembrane</keyword>
<dbReference type="InterPro" id="IPR054491">
    <property type="entry name" value="MGH1-like_GH"/>
</dbReference>
<dbReference type="GO" id="GO:0004555">
    <property type="term" value="F:alpha,alpha-trehalase activity"/>
    <property type="evidence" value="ECO:0007669"/>
    <property type="project" value="InterPro"/>
</dbReference>
<dbReference type="PANTHER" id="PTHR23403:SF1">
    <property type="entry name" value="TREHALASE"/>
    <property type="match status" value="1"/>
</dbReference>
<feature type="domain" description="Glucosidase YgjK N-terminal" evidence="2">
    <location>
        <begin position="91"/>
        <end position="203"/>
    </location>
</feature>
<dbReference type="EMBL" id="QGGP01000005">
    <property type="protein sequence ID" value="PWK18270.1"/>
    <property type="molecule type" value="Genomic_DNA"/>
</dbReference>
<sequence length="709" mass="81875">MAWLWSVFLSCYKQIGIIILTSLSIISIYNLRLIPLKIIVYLFFLAFILSCNQTTKTVPFEPQETALALSQDILDYRITPKDSSDRSGFMFSDQGSWFAYSLPKTTKNNIGFSGPFLMTQENGVWSSPILSNLSLSTQQSKDQLIHFNNDLVEQHSYSSHLSQLFRNSEIELKQELVYISGHTALQRTTITNNSKREIPIQAKIHGQVFDIGMKLYNENGLIKLVSKNSEAIGYIQLAEDIEKIDISNENTYYSLQLKEFNLQPGESKEIIISQTFIFPEYSWDLEKKFIAKTNFDSILKVRQLEKEIQLKGILDNRDSTFNDTIYAEVLIKAHLTLQNNWRIAAGALKHEGLFPSYHYQWFNGFWAWDSWKHAVGLSYFNIPLAKNQMRAMFDFQLENGFILDCIFRDTTIEAHNYRDTKPPLAAWAVSEIHKKDKDLSFLKEFYPKLKKYHYWWYKERDHDQDGLCEFGSTDGSLIAAKWESGMDNAIRFDDSKILKNAENAYSLDQESVDLNAYLYAEKIYLSEIALILDRPLDSKKFTSEAIQLKQKIQSQFYDPNDKWFYDTNLEGTVFIKGEGSEGWTALWANAATQEQAEEVKNIMMQPEKFFTKVPFQTMSADHPKFNPLNGYWRGPNWLDQAYFGVKGLRNYGFNIEADKATIQIINSADGLLEKGKSIRENYHPITGEGLNAENFSWSAAHIIMLLLKD</sequence>
<dbReference type="InterPro" id="IPR048450">
    <property type="entry name" value="YgjK_N"/>
</dbReference>
<proteinExistence type="predicted"/>
<dbReference type="Pfam" id="PF22422">
    <property type="entry name" value="MGH1-like_GH"/>
    <property type="match status" value="1"/>
</dbReference>
<dbReference type="InterPro" id="IPR012341">
    <property type="entry name" value="6hp_glycosidase-like_sf"/>
</dbReference>
<comment type="caution">
    <text evidence="4">The sequence shown here is derived from an EMBL/GenBank/DDBJ whole genome shotgun (WGS) entry which is preliminary data.</text>
</comment>
<organism evidence="4 5">
    <name type="scientific">Xanthomarina spongicola</name>
    <dbReference type="NCBI Taxonomy" id="570520"/>
    <lineage>
        <taxon>Bacteria</taxon>
        <taxon>Pseudomonadati</taxon>
        <taxon>Bacteroidota</taxon>
        <taxon>Flavobacteriia</taxon>
        <taxon>Flavobacteriales</taxon>
        <taxon>Flavobacteriaceae</taxon>
        <taxon>Xanthomarina</taxon>
    </lineage>
</organism>
<dbReference type="AlphaFoldDB" id="A0A316E5Q9"/>
<feature type="domain" description="Mannosylglycerate hydrolase MGH1-like glycoside hydrolase" evidence="3">
    <location>
        <begin position="365"/>
        <end position="698"/>
    </location>
</feature>
<keyword evidence="1" id="KW-1133">Transmembrane helix</keyword>
<name>A0A316E5Q9_9FLAO</name>
<keyword evidence="4" id="KW-0413">Isomerase</keyword>
<dbReference type="GO" id="GO:0016853">
    <property type="term" value="F:isomerase activity"/>
    <property type="evidence" value="ECO:0007669"/>
    <property type="project" value="UniProtKB-KW"/>
</dbReference>
<feature type="transmembrane region" description="Helical" evidence="1">
    <location>
        <begin position="38"/>
        <end position="55"/>
    </location>
</feature>
<evidence type="ECO:0000256" key="1">
    <source>
        <dbReference type="SAM" id="Phobius"/>
    </source>
</evidence>
<dbReference type="SUPFAM" id="SSF48208">
    <property type="entry name" value="Six-hairpin glycosidases"/>
    <property type="match status" value="1"/>
</dbReference>
<accession>A0A316E5Q9</accession>
<keyword evidence="5" id="KW-1185">Reference proteome</keyword>
<protein>
    <submittedName>
        <fullName evidence="4">Putative isomerase</fullName>
    </submittedName>
</protein>
<gene>
    <name evidence="4" type="ORF">LX78_02181</name>
</gene>
<dbReference type="InterPro" id="IPR001661">
    <property type="entry name" value="Glyco_hydro_37"/>
</dbReference>
<dbReference type="Gene3D" id="1.50.10.10">
    <property type="match status" value="1"/>
</dbReference>
<keyword evidence="1" id="KW-0472">Membrane</keyword>
<feature type="transmembrane region" description="Helical" evidence="1">
    <location>
        <begin position="12"/>
        <end position="31"/>
    </location>
</feature>